<accession>A0A930YE92</accession>
<proteinExistence type="inferred from homology"/>
<dbReference type="CDD" id="cd05466">
    <property type="entry name" value="PBP2_LTTR_substrate"/>
    <property type="match status" value="1"/>
</dbReference>
<evidence type="ECO:0000313" key="6">
    <source>
        <dbReference type="EMBL" id="MBF4163269.1"/>
    </source>
</evidence>
<dbReference type="Pfam" id="PF03466">
    <property type="entry name" value="LysR_substrate"/>
    <property type="match status" value="1"/>
</dbReference>
<dbReference type="SUPFAM" id="SSF53850">
    <property type="entry name" value="Periplasmic binding protein-like II"/>
    <property type="match status" value="1"/>
</dbReference>
<sequence>MLSLHQLTCFLAAYEHGSFTAAADELGYAQPSVSEQIRALEKSLGAQLFRRAGRGVVPTTVADTLRPYAERVLASVDAARSAVAGVTSFESGTIRFGMFGIARLYAGAGLIADVLDRYPGVRVELVGQNSTEVAEDLRRGRLEAAMLAVPTIESEGLAVTPVAREELVYISADPAHLAAPVTAHRLSLASLVMPETSYRTEDSTRQTLRRMLHGAGRNPSTRIEVEDLETAVELVGLGYADSVIPRGAAEQLLPRLAPSAGFVSLRPRQFDTFAIVHRAGAVLSPAARLMIELATRRIREIALPLEGSAHLS</sequence>
<evidence type="ECO:0000256" key="2">
    <source>
        <dbReference type="ARBA" id="ARBA00023015"/>
    </source>
</evidence>
<dbReference type="EMBL" id="JADIVZ010000010">
    <property type="protein sequence ID" value="MBF4163269.1"/>
    <property type="molecule type" value="Genomic_DNA"/>
</dbReference>
<evidence type="ECO:0000256" key="4">
    <source>
        <dbReference type="ARBA" id="ARBA00023163"/>
    </source>
</evidence>
<comment type="caution">
    <text evidence="6">The sequence shown here is derived from an EMBL/GenBank/DDBJ whole genome shotgun (WGS) entry which is preliminary data.</text>
</comment>
<dbReference type="GO" id="GO:0003700">
    <property type="term" value="F:DNA-binding transcription factor activity"/>
    <property type="evidence" value="ECO:0007669"/>
    <property type="project" value="InterPro"/>
</dbReference>
<evidence type="ECO:0000256" key="1">
    <source>
        <dbReference type="ARBA" id="ARBA00009437"/>
    </source>
</evidence>
<dbReference type="PROSITE" id="PS50931">
    <property type="entry name" value="HTH_LYSR"/>
    <property type="match status" value="1"/>
</dbReference>
<dbReference type="InterPro" id="IPR036388">
    <property type="entry name" value="WH-like_DNA-bd_sf"/>
</dbReference>
<keyword evidence="7" id="KW-1185">Reference proteome</keyword>
<dbReference type="InterPro" id="IPR000847">
    <property type="entry name" value="LysR_HTH_N"/>
</dbReference>
<dbReference type="Pfam" id="PF00126">
    <property type="entry name" value="HTH_1"/>
    <property type="match status" value="1"/>
</dbReference>
<dbReference type="GO" id="GO:0000976">
    <property type="term" value="F:transcription cis-regulatory region binding"/>
    <property type="evidence" value="ECO:0007669"/>
    <property type="project" value="TreeGrafter"/>
</dbReference>
<comment type="similarity">
    <text evidence="1">Belongs to the LysR transcriptional regulatory family.</text>
</comment>
<keyword evidence="4" id="KW-0804">Transcription</keyword>
<dbReference type="FunFam" id="1.10.10.10:FF:000001">
    <property type="entry name" value="LysR family transcriptional regulator"/>
    <property type="match status" value="1"/>
</dbReference>
<dbReference type="AlphaFoldDB" id="A0A930YE92"/>
<dbReference type="PANTHER" id="PTHR30126:SF40">
    <property type="entry name" value="HTH-TYPE TRANSCRIPTIONAL REGULATOR GLTR"/>
    <property type="match status" value="1"/>
</dbReference>
<keyword evidence="2" id="KW-0805">Transcription regulation</keyword>
<feature type="domain" description="HTH lysR-type" evidence="5">
    <location>
        <begin position="2"/>
        <end position="59"/>
    </location>
</feature>
<dbReference type="Proteomes" id="UP000656804">
    <property type="component" value="Unassembled WGS sequence"/>
</dbReference>
<gene>
    <name evidence="6" type="ORF">ISG29_16375</name>
</gene>
<dbReference type="InterPro" id="IPR005119">
    <property type="entry name" value="LysR_subst-bd"/>
</dbReference>
<evidence type="ECO:0000259" key="5">
    <source>
        <dbReference type="PROSITE" id="PS50931"/>
    </source>
</evidence>
<dbReference type="PANTHER" id="PTHR30126">
    <property type="entry name" value="HTH-TYPE TRANSCRIPTIONAL REGULATOR"/>
    <property type="match status" value="1"/>
</dbReference>
<dbReference type="InterPro" id="IPR036390">
    <property type="entry name" value="WH_DNA-bd_sf"/>
</dbReference>
<dbReference type="PRINTS" id="PR00039">
    <property type="entry name" value="HTHLYSR"/>
</dbReference>
<evidence type="ECO:0000313" key="7">
    <source>
        <dbReference type="Proteomes" id="UP000656804"/>
    </source>
</evidence>
<dbReference type="Gene3D" id="3.40.190.290">
    <property type="match status" value="1"/>
</dbReference>
<name>A0A930YE92_9ACTN</name>
<protein>
    <submittedName>
        <fullName evidence="6">LysR family transcriptional regulator</fullName>
    </submittedName>
</protein>
<reference evidence="6" key="1">
    <citation type="submission" date="2020-11" db="EMBL/GenBank/DDBJ databases">
        <title>Nocardioides sp. CBS4Y-1, whole genome shotgun sequence.</title>
        <authorList>
            <person name="Tuo L."/>
        </authorList>
    </citation>
    <scope>NUCLEOTIDE SEQUENCE</scope>
    <source>
        <strain evidence="6">CBS4Y-1</strain>
    </source>
</reference>
<dbReference type="RefSeq" id="WP_194504523.1">
    <property type="nucleotide sequence ID" value="NZ_JADIVZ010000010.1"/>
</dbReference>
<organism evidence="6 7">
    <name type="scientific">Nocardioides acrostichi</name>
    <dbReference type="NCBI Taxonomy" id="2784339"/>
    <lineage>
        <taxon>Bacteria</taxon>
        <taxon>Bacillati</taxon>
        <taxon>Actinomycetota</taxon>
        <taxon>Actinomycetes</taxon>
        <taxon>Propionibacteriales</taxon>
        <taxon>Nocardioidaceae</taxon>
        <taxon>Nocardioides</taxon>
    </lineage>
</organism>
<evidence type="ECO:0000256" key="3">
    <source>
        <dbReference type="ARBA" id="ARBA00023125"/>
    </source>
</evidence>
<keyword evidence="3" id="KW-0238">DNA-binding</keyword>
<dbReference type="Gene3D" id="1.10.10.10">
    <property type="entry name" value="Winged helix-like DNA-binding domain superfamily/Winged helix DNA-binding domain"/>
    <property type="match status" value="1"/>
</dbReference>
<dbReference type="SUPFAM" id="SSF46785">
    <property type="entry name" value="Winged helix' DNA-binding domain"/>
    <property type="match status" value="1"/>
</dbReference>